<reference evidence="1 2" key="2">
    <citation type="submission" date="2020-07" db="EMBL/GenBank/DDBJ databases">
        <title>Genome assembly of wild tea tree DASZ reveals pedigree and selection history of tea varieties.</title>
        <authorList>
            <person name="Zhang W."/>
        </authorList>
    </citation>
    <scope>NUCLEOTIDE SEQUENCE [LARGE SCALE GENOMIC DNA]</scope>
    <source>
        <strain evidence="2">cv. G240</strain>
        <tissue evidence="1">Leaf</tissue>
    </source>
</reference>
<dbReference type="EMBL" id="JACBKZ010000014">
    <property type="protein sequence ID" value="KAF5931868.1"/>
    <property type="molecule type" value="Genomic_DNA"/>
</dbReference>
<evidence type="ECO:0000313" key="2">
    <source>
        <dbReference type="Proteomes" id="UP000593564"/>
    </source>
</evidence>
<sequence length="50" mass="5548">MYIDYDMNCEPCMLGVVGNERVMHADNAPVNYVVKCLLTRDGMTGNGSSY</sequence>
<name>A0A7J7FW21_CAMSI</name>
<protein>
    <submittedName>
        <fullName evidence="1">Uncharacterized protein</fullName>
    </submittedName>
</protein>
<accession>A0A7J7FW21</accession>
<evidence type="ECO:0000313" key="1">
    <source>
        <dbReference type="EMBL" id="KAF5931868.1"/>
    </source>
</evidence>
<organism evidence="1 2">
    <name type="scientific">Camellia sinensis</name>
    <name type="common">Tea plant</name>
    <name type="synonym">Thea sinensis</name>
    <dbReference type="NCBI Taxonomy" id="4442"/>
    <lineage>
        <taxon>Eukaryota</taxon>
        <taxon>Viridiplantae</taxon>
        <taxon>Streptophyta</taxon>
        <taxon>Embryophyta</taxon>
        <taxon>Tracheophyta</taxon>
        <taxon>Spermatophyta</taxon>
        <taxon>Magnoliopsida</taxon>
        <taxon>eudicotyledons</taxon>
        <taxon>Gunneridae</taxon>
        <taxon>Pentapetalae</taxon>
        <taxon>asterids</taxon>
        <taxon>Ericales</taxon>
        <taxon>Theaceae</taxon>
        <taxon>Camellia</taxon>
    </lineage>
</organism>
<dbReference type="Proteomes" id="UP000593564">
    <property type="component" value="Unassembled WGS sequence"/>
</dbReference>
<proteinExistence type="predicted"/>
<comment type="caution">
    <text evidence="1">The sequence shown here is derived from an EMBL/GenBank/DDBJ whole genome shotgun (WGS) entry which is preliminary data.</text>
</comment>
<keyword evidence="2" id="KW-1185">Reference proteome</keyword>
<reference evidence="2" key="1">
    <citation type="journal article" date="2020" name="Nat. Commun.">
        <title>Genome assembly of wild tea tree DASZ reveals pedigree and selection history of tea varieties.</title>
        <authorList>
            <person name="Zhang W."/>
            <person name="Zhang Y."/>
            <person name="Qiu H."/>
            <person name="Guo Y."/>
            <person name="Wan H."/>
            <person name="Zhang X."/>
            <person name="Scossa F."/>
            <person name="Alseekh S."/>
            <person name="Zhang Q."/>
            <person name="Wang P."/>
            <person name="Xu L."/>
            <person name="Schmidt M.H."/>
            <person name="Jia X."/>
            <person name="Li D."/>
            <person name="Zhu A."/>
            <person name="Guo F."/>
            <person name="Chen W."/>
            <person name="Ni D."/>
            <person name="Usadel B."/>
            <person name="Fernie A.R."/>
            <person name="Wen W."/>
        </authorList>
    </citation>
    <scope>NUCLEOTIDE SEQUENCE [LARGE SCALE GENOMIC DNA]</scope>
    <source>
        <strain evidence="2">cv. G240</strain>
    </source>
</reference>
<gene>
    <name evidence="1" type="ORF">HYC85_028039</name>
</gene>
<dbReference type="AlphaFoldDB" id="A0A7J7FW21"/>